<dbReference type="Gene3D" id="3.40.630.30">
    <property type="match status" value="1"/>
</dbReference>
<dbReference type="SUPFAM" id="SSF55729">
    <property type="entry name" value="Acyl-CoA N-acyltransferases (Nat)"/>
    <property type="match status" value="1"/>
</dbReference>
<name>A0ABX0QDK9_9BACT</name>
<keyword evidence="3" id="KW-1185">Reference proteome</keyword>
<protein>
    <submittedName>
        <fullName evidence="2">GNAT family N-acetyltransferase</fullName>
    </submittedName>
</protein>
<dbReference type="Pfam" id="PF13302">
    <property type="entry name" value="Acetyltransf_3"/>
    <property type="match status" value="1"/>
</dbReference>
<dbReference type="Proteomes" id="UP000606008">
    <property type="component" value="Unassembled WGS sequence"/>
</dbReference>
<organism evidence="2 3">
    <name type="scientific">Fibrivirga algicola</name>
    <dbReference type="NCBI Taxonomy" id="2950420"/>
    <lineage>
        <taxon>Bacteria</taxon>
        <taxon>Pseudomonadati</taxon>
        <taxon>Bacteroidota</taxon>
        <taxon>Cytophagia</taxon>
        <taxon>Cytophagales</taxon>
        <taxon>Spirosomataceae</taxon>
        <taxon>Fibrivirga</taxon>
    </lineage>
</organism>
<dbReference type="PROSITE" id="PS51186">
    <property type="entry name" value="GNAT"/>
    <property type="match status" value="1"/>
</dbReference>
<dbReference type="InterPro" id="IPR000182">
    <property type="entry name" value="GNAT_dom"/>
</dbReference>
<dbReference type="PANTHER" id="PTHR43328">
    <property type="entry name" value="ACETYLTRANSFERASE-RELATED"/>
    <property type="match status" value="1"/>
</dbReference>
<dbReference type="PANTHER" id="PTHR43328:SF1">
    <property type="entry name" value="N-ACETYLTRANSFERASE DOMAIN-CONTAINING PROTEIN"/>
    <property type="match status" value="1"/>
</dbReference>
<dbReference type="RefSeq" id="WP_166691448.1">
    <property type="nucleotide sequence ID" value="NZ_WAEL01000002.1"/>
</dbReference>
<dbReference type="EMBL" id="WAEL01000002">
    <property type="protein sequence ID" value="NID10013.1"/>
    <property type="molecule type" value="Genomic_DNA"/>
</dbReference>
<feature type="domain" description="N-acetyltransferase" evidence="1">
    <location>
        <begin position="1"/>
        <end position="152"/>
    </location>
</feature>
<comment type="caution">
    <text evidence="2">The sequence shown here is derived from an EMBL/GenBank/DDBJ whole genome shotgun (WGS) entry which is preliminary data.</text>
</comment>
<evidence type="ECO:0000313" key="2">
    <source>
        <dbReference type="EMBL" id="NID10013.1"/>
    </source>
</evidence>
<accession>A0ABX0QDK9</accession>
<gene>
    <name evidence="2" type="ORF">F7231_07495</name>
</gene>
<proteinExistence type="predicted"/>
<reference evidence="3" key="1">
    <citation type="submission" date="2019-09" db="EMBL/GenBank/DDBJ databases">
        <authorList>
            <person name="Jung D.-H."/>
        </authorList>
    </citation>
    <scope>NUCLEOTIDE SEQUENCE [LARGE SCALE GENOMIC DNA]</scope>
    <source>
        <strain evidence="3">JA-25</strain>
    </source>
</reference>
<evidence type="ECO:0000259" key="1">
    <source>
        <dbReference type="PROSITE" id="PS51186"/>
    </source>
</evidence>
<dbReference type="InterPro" id="IPR016181">
    <property type="entry name" value="Acyl_CoA_acyltransferase"/>
</dbReference>
<reference evidence="3" key="2">
    <citation type="submission" date="2023-07" db="EMBL/GenBank/DDBJ databases">
        <authorList>
            <person name="Jung D.-H."/>
        </authorList>
    </citation>
    <scope>NUCLEOTIDE SEQUENCE [LARGE SCALE GENOMIC DNA]</scope>
    <source>
        <strain evidence="3">JA-25</strain>
    </source>
</reference>
<sequence>MRHRVATAADVRLYFDWANDPATRQQSFNSGPIRWENHEAWFARKLADANALLLVFDTDENVSVGQVRFERQPDGEVIIGVSVDHAFRGRGLAWQLIADGCQVCQASWGNVPISAYIKPDNQPSIRAFERAGFTDSHESRKFGVESVCLTFR</sequence>
<evidence type="ECO:0000313" key="3">
    <source>
        <dbReference type="Proteomes" id="UP000606008"/>
    </source>
</evidence>